<dbReference type="EMBL" id="KL142368">
    <property type="protein sequence ID" value="KDR84604.1"/>
    <property type="molecule type" value="Genomic_DNA"/>
</dbReference>
<feature type="domain" description="Ubiquitin-like" evidence="1">
    <location>
        <begin position="274"/>
        <end position="360"/>
    </location>
</feature>
<dbReference type="Pfam" id="PF22893">
    <property type="entry name" value="ULD_2"/>
    <property type="match status" value="1"/>
</dbReference>
<sequence>MSLKHEWTAAIANMSTILQKRNGEEDLGHSKPATEACDGPDLPTATLISHSLPVSTMGLIIRPSLIQANDVSPDSPSELAHSTYIRPAETSLNDSWSRQAFQVANVGLSIISPLVGAVPVVGSPAKAAIDGLLVVLNAIDQIGQNKQDVQNLRSKLHRLANQISVIPAAGSDFGTSRDCLTRRLNETTKKLRVLCDRPRFHYVSVAKEIKQCSQDVDSHLLEFSALNNMQLVSYAEKNDKRVEGMARQIESMAMTLQATRALTQQMLLKLSTGFIELQDATGRSHPIPMDMARSLRQFSAAMSAVFDSKTAQGSLLLRYMGTREYILSITNGDGQVHQITNEEDWLRLQPGTTVTMSIILVKDGTRYREYLCPFCKVWNDVVEQPNGSSLDCLGCRRQFQITVTYQRLTHKPESKEGKLDGRWAGIDEDLNLIRNVHLKQYASQPFLISSCCSDFQNVRISISRASQSFLISSCCSNSQAAMNNCAYFA</sequence>
<dbReference type="Proteomes" id="UP000027222">
    <property type="component" value="Unassembled WGS sequence"/>
</dbReference>
<proteinExistence type="predicted"/>
<keyword evidence="3" id="KW-1185">Reference proteome</keyword>
<name>A0A067TXA5_GALM3</name>
<evidence type="ECO:0000259" key="1">
    <source>
        <dbReference type="Pfam" id="PF22893"/>
    </source>
</evidence>
<evidence type="ECO:0000313" key="3">
    <source>
        <dbReference type="Proteomes" id="UP000027222"/>
    </source>
</evidence>
<reference evidence="3" key="1">
    <citation type="journal article" date="2014" name="Proc. Natl. Acad. Sci. U.S.A.">
        <title>Extensive sampling of basidiomycete genomes demonstrates inadequacy of the white-rot/brown-rot paradigm for wood decay fungi.</title>
        <authorList>
            <person name="Riley R."/>
            <person name="Salamov A.A."/>
            <person name="Brown D.W."/>
            <person name="Nagy L.G."/>
            <person name="Floudas D."/>
            <person name="Held B.W."/>
            <person name="Levasseur A."/>
            <person name="Lombard V."/>
            <person name="Morin E."/>
            <person name="Otillar R."/>
            <person name="Lindquist E.A."/>
            <person name="Sun H."/>
            <person name="LaButti K.M."/>
            <person name="Schmutz J."/>
            <person name="Jabbour D."/>
            <person name="Luo H."/>
            <person name="Baker S.E."/>
            <person name="Pisabarro A.G."/>
            <person name="Walton J.D."/>
            <person name="Blanchette R.A."/>
            <person name="Henrissat B."/>
            <person name="Martin F."/>
            <person name="Cullen D."/>
            <person name="Hibbett D.S."/>
            <person name="Grigoriev I.V."/>
        </authorList>
    </citation>
    <scope>NUCLEOTIDE SEQUENCE [LARGE SCALE GENOMIC DNA]</scope>
    <source>
        <strain evidence="3">CBS 339.88</strain>
    </source>
</reference>
<dbReference type="AlphaFoldDB" id="A0A067TXA5"/>
<organism evidence="2 3">
    <name type="scientific">Galerina marginata (strain CBS 339.88)</name>
    <dbReference type="NCBI Taxonomy" id="685588"/>
    <lineage>
        <taxon>Eukaryota</taxon>
        <taxon>Fungi</taxon>
        <taxon>Dikarya</taxon>
        <taxon>Basidiomycota</taxon>
        <taxon>Agaricomycotina</taxon>
        <taxon>Agaricomycetes</taxon>
        <taxon>Agaricomycetidae</taxon>
        <taxon>Agaricales</taxon>
        <taxon>Agaricineae</taxon>
        <taxon>Strophariaceae</taxon>
        <taxon>Galerina</taxon>
    </lineage>
</organism>
<dbReference type="InterPro" id="IPR054464">
    <property type="entry name" value="ULD_fung"/>
</dbReference>
<evidence type="ECO:0000313" key="2">
    <source>
        <dbReference type="EMBL" id="KDR84604.1"/>
    </source>
</evidence>
<gene>
    <name evidence="2" type="ORF">GALMADRAFT_237493</name>
</gene>
<dbReference type="OrthoDB" id="3059203at2759"/>
<protein>
    <recommendedName>
        <fullName evidence="1">Ubiquitin-like domain-containing protein</fullName>
    </recommendedName>
</protein>
<dbReference type="HOGENOM" id="CLU_591897_0_0_1"/>
<accession>A0A067TXA5</accession>